<keyword evidence="5 8" id="KW-0812">Transmembrane</keyword>
<dbReference type="Proteomes" id="UP001056035">
    <property type="component" value="Chromosome"/>
</dbReference>
<keyword evidence="6 8" id="KW-1133">Transmembrane helix</keyword>
<accession>A0ABY5DV17</accession>
<evidence type="ECO:0000256" key="8">
    <source>
        <dbReference type="RuleBase" id="RU363041"/>
    </source>
</evidence>
<keyword evidence="10" id="KW-1185">Reference proteome</keyword>
<keyword evidence="7 8" id="KW-0472">Membrane</keyword>
<evidence type="ECO:0000256" key="3">
    <source>
        <dbReference type="ARBA" id="ARBA00022448"/>
    </source>
</evidence>
<evidence type="ECO:0000256" key="5">
    <source>
        <dbReference type="ARBA" id="ARBA00022692"/>
    </source>
</evidence>
<gene>
    <name evidence="9" type="ORF">NBH00_00840</name>
</gene>
<dbReference type="Pfam" id="PF01925">
    <property type="entry name" value="TauE"/>
    <property type="match status" value="1"/>
</dbReference>
<comment type="similarity">
    <text evidence="2 8">Belongs to the 4-toluene sulfonate uptake permease (TSUP) (TC 2.A.102) family.</text>
</comment>
<comment type="subcellular location">
    <subcellularLocation>
        <location evidence="1 8">Cell membrane</location>
        <topology evidence="1 8">Multi-pass membrane protein</topology>
    </subcellularLocation>
</comment>
<evidence type="ECO:0000256" key="7">
    <source>
        <dbReference type="ARBA" id="ARBA00023136"/>
    </source>
</evidence>
<dbReference type="PANTHER" id="PTHR30269:SF0">
    <property type="entry name" value="MEMBRANE TRANSPORTER PROTEIN YFCA-RELATED"/>
    <property type="match status" value="1"/>
</dbReference>
<sequence length="250" mass="24946">MTPLHALVLAVAGLAAGAINSVAGGGSLVSFPAMLAIGIPTLSANATNLIAVTPGYVGGTLGYRAQLAGQGTRVRRYGAVIMAGAVLGSAILLVAPASAFDALAPFLVLVACGLLVAQPRLARARAAGTAEHDESSPLLLGAVFLGGVYGGYFGAGLGIMLLALLAVFVPEDLQRLNALKGVLSLLVSIAAAVLLGLFGPVDWTACLIVAVASLAGGRLGVVVAKRLAPQALRYTVASYGTVVAIVLLLR</sequence>
<dbReference type="InterPro" id="IPR002781">
    <property type="entry name" value="TM_pro_TauE-like"/>
</dbReference>
<feature type="transmembrane region" description="Helical" evidence="8">
    <location>
        <begin position="181"/>
        <end position="198"/>
    </location>
</feature>
<reference evidence="9 10" key="1">
    <citation type="submission" date="2022-06" db="EMBL/GenBank/DDBJ databases">
        <title>Paraconexibacter antarcticus.</title>
        <authorList>
            <person name="Kim C.S."/>
        </authorList>
    </citation>
    <scope>NUCLEOTIDE SEQUENCE [LARGE SCALE GENOMIC DNA]</scope>
    <source>
        <strain evidence="9 10">02-257</strain>
    </source>
</reference>
<evidence type="ECO:0000313" key="9">
    <source>
        <dbReference type="EMBL" id="UTI64769.1"/>
    </source>
</evidence>
<evidence type="ECO:0000256" key="6">
    <source>
        <dbReference type="ARBA" id="ARBA00022989"/>
    </source>
</evidence>
<keyword evidence="4 8" id="KW-1003">Cell membrane</keyword>
<evidence type="ECO:0000256" key="2">
    <source>
        <dbReference type="ARBA" id="ARBA00009142"/>
    </source>
</evidence>
<dbReference type="EMBL" id="CP098502">
    <property type="protein sequence ID" value="UTI64769.1"/>
    <property type="molecule type" value="Genomic_DNA"/>
</dbReference>
<evidence type="ECO:0000256" key="4">
    <source>
        <dbReference type="ARBA" id="ARBA00022475"/>
    </source>
</evidence>
<feature type="transmembrane region" description="Helical" evidence="8">
    <location>
        <begin position="205"/>
        <end position="225"/>
    </location>
</feature>
<feature type="transmembrane region" description="Helical" evidence="8">
    <location>
        <begin position="33"/>
        <end position="57"/>
    </location>
</feature>
<dbReference type="InterPro" id="IPR052017">
    <property type="entry name" value="TSUP"/>
</dbReference>
<organism evidence="9 10">
    <name type="scientific">Paraconexibacter antarcticus</name>
    <dbReference type="NCBI Taxonomy" id="2949664"/>
    <lineage>
        <taxon>Bacteria</taxon>
        <taxon>Bacillati</taxon>
        <taxon>Actinomycetota</taxon>
        <taxon>Thermoleophilia</taxon>
        <taxon>Solirubrobacterales</taxon>
        <taxon>Paraconexibacteraceae</taxon>
        <taxon>Paraconexibacter</taxon>
    </lineage>
</organism>
<evidence type="ECO:0000313" key="10">
    <source>
        <dbReference type="Proteomes" id="UP001056035"/>
    </source>
</evidence>
<keyword evidence="3" id="KW-0813">Transport</keyword>
<dbReference type="PANTHER" id="PTHR30269">
    <property type="entry name" value="TRANSMEMBRANE PROTEIN YFCA"/>
    <property type="match status" value="1"/>
</dbReference>
<feature type="transmembrane region" description="Helical" evidence="8">
    <location>
        <begin position="77"/>
        <end position="96"/>
    </location>
</feature>
<evidence type="ECO:0000256" key="1">
    <source>
        <dbReference type="ARBA" id="ARBA00004651"/>
    </source>
</evidence>
<name>A0ABY5DV17_9ACTN</name>
<proteinExistence type="inferred from homology"/>
<feature type="transmembrane region" description="Helical" evidence="8">
    <location>
        <begin position="231"/>
        <end position="249"/>
    </location>
</feature>
<feature type="transmembrane region" description="Helical" evidence="8">
    <location>
        <begin position="138"/>
        <end position="169"/>
    </location>
</feature>
<protein>
    <recommendedName>
        <fullName evidence="8">Probable membrane transporter protein</fullName>
    </recommendedName>
</protein>
<dbReference type="RefSeq" id="WP_254571467.1">
    <property type="nucleotide sequence ID" value="NZ_CP098502.1"/>
</dbReference>